<dbReference type="GO" id="GO:0046872">
    <property type="term" value="F:metal ion binding"/>
    <property type="evidence" value="ECO:0007669"/>
    <property type="project" value="UniProtKB-KW"/>
</dbReference>
<dbReference type="InterPro" id="IPR013785">
    <property type="entry name" value="Aldolase_TIM"/>
</dbReference>
<proteinExistence type="predicted"/>
<dbReference type="RefSeq" id="WP_072744978.1">
    <property type="nucleotide sequence ID" value="NZ_FQXR01000014.1"/>
</dbReference>
<dbReference type="GO" id="GO:0051536">
    <property type="term" value="F:iron-sulfur cluster binding"/>
    <property type="evidence" value="ECO:0007669"/>
    <property type="project" value="UniProtKB-KW"/>
</dbReference>
<evidence type="ECO:0000256" key="3">
    <source>
        <dbReference type="ARBA" id="ARBA00022723"/>
    </source>
</evidence>
<accession>A0A1M5YQS3</accession>
<keyword evidence="3" id="KW-0479">Metal-binding</keyword>
<dbReference type="CDD" id="cd01335">
    <property type="entry name" value="Radical_SAM"/>
    <property type="match status" value="1"/>
</dbReference>
<dbReference type="Pfam" id="PF04055">
    <property type="entry name" value="Radical_SAM"/>
    <property type="match status" value="1"/>
</dbReference>
<reference evidence="7 8" key="1">
    <citation type="submission" date="2016-11" db="EMBL/GenBank/DDBJ databases">
        <authorList>
            <person name="Jaros S."/>
            <person name="Januszkiewicz K."/>
            <person name="Wedrychowicz H."/>
        </authorList>
    </citation>
    <scope>NUCLEOTIDE SEQUENCE [LARGE SCALE GENOMIC DNA]</scope>
    <source>
        <strain evidence="7 8">DSM 13106</strain>
    </source>
</reference>
<dbReference type="PROSITE" id="PS51918">
    <property type="entry name" value="RADICAL_SAM"/>
    <property type="match status" value="1"/>
</dbReference>
<dbReference type="SUPFAM" id="SSF102114">
    <property type="entry name" value="Radical SAM enzymes"/>
    <property type="match status" value="1"/>
</dbReference>
<dbReference type="OrthoDB" id="9777636at2"/>
<dbReference type="SFLD" id="SFLDG01082">
    <property type="entry name" value="B12-binding_domain_containing"/>
    <property type="match status" value="1"/>
</dbReference>
<organism evidence="7 8">
    <name type="scientific">Sporanaerobacter acetigenes DSM 13106</name>
    <dbReference type="NCBI Taxonomy" id="1123281"/>
    <lineage>
        <taxon>Bacteria</taxon>
        <taxon>Bacillati</taxon>
        <taxon>Bacillota</taxon>
        <taxon>Tissierellia</taxon>
        <taxon>Tissierellales</taxon>
        <taxon>Sporanaerobacteraceae</taxon>
        <taxon>Sporanaerobacter</taxon>
    </lineage>
</organism>
<dbReference type="STRING" id="1123281.SAMN02745180_02339"/>
<evidence type="ECO:0000259" key="6">
    <source>
        <dbReference type="PROSITE" id="PS51918"/>
    </source>
</evidence>
<feature type="domain" description="Radical SAM core" evidence="6">
    <location>
        <begin position="9"/>
        <end position="241"/>
    </location>
</feature>
<dbReference type="AlphaFoldDB" id="A0A1M5YQS3"/>
<evidence type="ECO:0000256" key="2">
    <source>
        <dbReference type="ARBA" id="ARBA00022691"/>
    </source>
</evidence>
<dbReference type="PROSITE" id="PS51257">
    <property type="entry name" value="PROKAR_LIPOPROTEIN"/>
    <property type="match status" value="1"/>
</dbReference>
<evidence type="ECO:0000256" key="4">
    <source>
        <dbReference type="ARBA" id="ARBA00023004"/>
    </source>
</evidence>
<dbReference type="SFLD" id="SFLDG01095">
    <property type="entry name" value="Uncharacterised_Radical_SAM_Su"/>
    <property type="match status" value="1"/>
</dbReference>
<evidence type="ECO:0000313" key="7">
    <source>
        <dbReference type="EMBL" id="SHI13923.1"/>
    </source>
</evidence>
<evidence type="ECO:0000256" key="1">
    <source>
        <dbReference type="ARBA" id="ARBA00001966"/>
    </source>
</evidence>
<sequence>MRYEGTLYRPPSEAYSLIVQATIGCSQNRCTFCSMYKEKDFRIRKTRDIVEDLILGRQEYRKVEKIFLADGDALIIKTEELLKILEKIKTIFPECKRVGIYASPKSILGKSTGELIELRKSGLGIVYMGVESGSDLILEKIKKGVNSSEMIAAGKKIKEAEIPLSITLISGLGGKEYSMEHGVESARVVNEMNPDYIGLLTLLVEEGTELYDDVWNERFKLLTPKEVLLETREFVQRLNLDNCIFRSNHASNYVALGGTLNKDKNLILEQIKEGLKMEGLEEGEIFRRL</sequence>
<evidence type="ECO:0000313" key="8">
    <source>
        <dbReference type="Proteomes" id="UP000184389"/>
    </source>
</evidence>
<dbReference type="InterPro" id="IPR007197">
    <property type="entry name" value="rSAM"/>
</dbReference>
<dbReference type="Gene3D" id="3.20.20.70">
    <property type="entry name" value="Aldolase class I"/>
    <property type="match status" value="1"/>
</dbReference>
<dbReference type="InterPro" id="IPR006638">
    <property type="entry name" value="Elp3/MiaA/NifB-like_rSAM"/>
</dbReference>
<keyword evidence="5" id="KW-0411">Iron-sulfur</keyword>
<dbReference type="EMBL" id="FQXR01000014">
    <property type="protein sequence ID" value="SHI13923.1"/>
    <property type="molecule type" value="Genomic_DNA"/>
</dbReference>
<dbReference type="Proteomes" id="UP000184389">
    <property type="component" value="Unassembled WGS sequence"/>
</dbReference>
<dbReference type="InterPro" id="IPR051198">
    <property type="entry name" value="BchE-like"/>
</dbReference>
<keyword evidence="4" id="KW-0408">Iron</keyword>
<evidence type="ECO:0000256" key="5">
    <source>
        <dbReference type="ARBA" id="ARBA00023014"/>
    </source>
</evidence>
<protein>
    <submittedName>
        <fullName evidence="7">Radical SAM superfamily protein</fullName>
    </submittedName>
</protein>
<gene>
    <name evidence="7" type="ORF">SAMN02745180_02339</name>
</gene>
<name>A0A1M5YQS3_9FIRM</name>
<dbReference type="PANTHER" id="PTHR43409:SF4">
    <property type="entry name" value="RADICAL SAM SUPERFAMILY PROTEIN"/>
    <property type="match status" value="1"/>
</dbReference>
<keyword evidence="2" id="KW-0949">S-adenosyl-L-methionine</keyword>
<dbReference type="SFLD" id="SFLDS00029">
    <property type="entry name" value="Radical_SAM"/>
    <property type="match status" value="1"/>
</dbReference>
<dbReference type="GO" id="GO:0003824">
    <property type="term" value="F:catalytic activity"/>
    <property type="evidence" value="ECO:0007669"/>
    <property type="project" value="InterPro"/>
</dbReference>
<comment type="cofactor">
    <cofactor evidence="1">
        <name>[4Fe-4S] cluster</name>
        <dbReference type="ChEBI" id="CHEBI:49883"/>
    </cofactor>
</comment>
<dbReference type="InterPro" id="IPR058240">
    <property type="entry name" value="rSAM_sf"/>
</dbReference>
<dbReference type="PANTHER" id="PTHR43409">
    <property type="entry name" value="ANAEROBIC MAGNESIUM-PROTOPORPHYRIN IX MONOMETHYL ESTER CYCLASE-RELATED"/>
    <property type="match status" value="1"/>
</dbReference>
<keyword evidence="8" id="KW-1185">Reference proteome</keyword>
<dbReference type="SMART" id="SM00729">
    <property type="entry name" value="Elp3"/>
    <property type="match status" value="1"/>
</dbReference>